<organism evidence="2 3">
    <name type="scientific">Bodo saltans</name>
    <name type="common">Flagellated protozoan</name>
    <dbReference type="NCBI Taxonomy" id="75058"/>
    <lineage>
        <taxon>Eukaryota</taxon>
        <taxon>Discoba</taxon>
        <taxon>Euglenozoa</taxon>
        <taxon>Kinetoplastea</taxon>
        <taxon>Metakinetoplastina</taxon>
        <taxon>Eubodonida</taxon>
        <taxon>Bodonidae</taxon>
        <taxon>Bodo</taxon>
    </lineage>
</organism>
<dbReference type="Proteomes" id="UP000051952">
    <property type="component" value="Unassembled WGS sequence"/>
</dbReference>
<keyword evidence="1" id="KW-0472">Membrane</keyword>
<feature type="transmembrane region" description="Helical" evidence="1">
    <location>
        <begin position="42"/>
        <end position="62"/>
    </location>
</feature>
<dbReference type="EMBL" id="CYKH01000062">
    <property type="protein sequence ID" value="CUE67560.1"/>
    <property type="molecule type" value="Genomic_DNA"/>
</dbReference>
<dbReference type="OrthoDB" id="302705at2759"/>
<dbReference type="AlphaFoldDB" id="A0A0S4IKR9"/>
<name>A0A0S4IKR9_BODSA</name>
<gene>
    <name evidence="2" type="ORF">BSAL_51415</name>
</gene>
<protein>
    <submittedName>
        <fullName evidence="2">Transmembrane protein, putative</fullName>
    </submittedName>
</protein>
<accession>A0A0S4IKR9</accession>
<keyword evidence="1" id="KW-1133">Transmembrane helix</keyword>
<evidence type="ECO:0000313" key="2">
    <source>
        <dbReference type="EMBL" id="CUE67560.1"/>
    </source>
</evidence>
<evidence type="ECO:0000256" key="1">
    <source>
        <dbReference type="SAM" id="Phobius"/>
    </source>
</evidence>
<reference evidence="3" key="1">
    <citation type="submission" date="2015-09" db="EMBL/GenBank/DDBJ databases">
        <authorList>
            <consortium name="Pathogen Informatics"/>
        </authorList>
    </citation>
    <scope>NUCLEOTIDE SEQUENCE [LARGE SCALE GENOMIC DNA]</scope>
    <source>
        <strain evidence="3">Lake Konstanz</strain>
    </source>
</reference>
<sequence length="124" mass="13558">MHLAEGISIDHSVVASPSGCSHAFALLEVSVPLAPSTVDALAVLYSFVPWVGCFLLAAIVVHRKRDEVYAARTVGLFLTAMLTINELIFKKLLREPRPEQSCLRSHGMPRAQARTVMLALPRHA</sequence>
<evidence type="ECO:0000313" key="3">
    <source>
        <dbReference type="Proteomes" id="UP000051952"/>
    </source>
</evidence>
<proteinExistence type="predicted"/>
<keyword evidence="3" id="KW-1185">Reference proteome</keyword>
<keyword evidence="1 2" id="KW-0812">Transmembrane</keyword>
<dbReference type="VEuPathDB" id="TriTrypDB:BSAL_51415"/>